<dbReference type="GO" id="GO:0006310">
    <property type="term" value="P:DNA recombination"/>
    <property type="evidence" value="ECO:0007669"/>
    <property type="project" value="UniProtKB-KW"/>
</dbReference>
<dbReference type="Pfam" id="PF00589">
    <property type="entry name" value="Phage_integrase"/>
    <property type="match status" value="1"/>
</dbReference>
<proteinExistence type="predicted"/>
<gene>
    <name evidence="6" type="ORF">F0L17_26720</name>
</gene>
<dbReference type="AlphaFoldDB" id="A0A6G2BK86"/>
<dbReference type="SUPFAM" id="SSF56349">
    <property type="entry name" value="DNA breaking-rejoining enzymes"/>
    <property type="match status" value="1"/>
</dbReference>
<dbReference type="PANTHER" id="PTHR30349">
    <property type="entry name" value="PHAGE INTEGRASE-RELATED"/>
    <property type="match status" value="1"/>
</dbReference>
<keyword evidence="7" id="KW-1185">Reference proteome</keyword>
<name>A0A6G2BK86_9ACTN</name>
<dbReference type="PANTHER" id="PTHR30349:SF81">
    <property type="entry name" value="TYROSINE RECOMBINASE XERC"/>
    <property type="match status" value="1"/>
</dbReference>
<feature type="domain" description="Tyr recombinase" evidence="4">
    <location>
        <begin position="147"/>
        <end position="354"/>
    </location>
</feature>
<reference evidence="6 7" key="1">
    <citation type="submission" date="2019-11" db="EMBL/GenBank/DDBJ databases">
        <authorList>
            <person name="Yuan L."/>
        </authorList>
    </citation>
    <scope>NUCLEOTIDE SEQUENCE [LARGE SCALE GENOMIC DNA]</scope>
    <source>
        <strain evidence="6 7">TRM43335</strain>
    </source>
</reference>
<comment type="caution">
    <text evidence="6">The sequence shown here is derived from an EMBL/GenBank/DDBJ whole genome shotgun (WGS) entry which is preliminary data.</text>
</comment>
<evidence type="ECO:0000256" key="2">
    <source>
        <dbReference type="ARBA" id="ARBA00023172"/>
    </source>
</evidence>
<organism evidence="6 7">
    <name type="scientific">Streptomyces taklimakanensis</name>
    <dbReference type="NCBI Taxonomy" id="2569853"/>
    <lineage>
        <taxon>Bacteria</taxon>
        <taxon>Bacillati</taxon>
        <taxon>Actinomycetota</taxon>
        <taxon>Actinomycetes</taxon>
        <taxon>Kitasatosporales</taxon>
        <taxon>Streptomycetaceae</taxon>
        <taxon>Streptomyces</taxon>
    </lineage>
</organism>
<dbReference type="Proteomes" id="UP000473014">
    <property type="component" value="Unassembled WGS sequence"/>
</dbReference>
<evidence type="ECO:0000313" key="7">
    <source>
        <dbReference type="Proteomes" id="UP000473014"/>
    </source>
</evidence>
<dbReference type="PROSITE" id="PS51898">
    <property type="entry name" value="TYR_RECOMBINASE"/>
    <property type="match status" value="1"/>
</dbReference>
<dbReference type="InterPro" id="IPR044068">
    <property type="entry name" value="CB"/>
</dbReference>
<keyword evidence="1 3" id="KW-0238">DNA-binding</keyword>
<evidence type="ECO:0000256" key="1">
    <source>
        <dbReference type="ARBA" id="ARBA00023125"/>
    </source>
</evidence>
<dbReference type="PROSITE" id="PS51900">
    <property type="entry name" value="CB"/>
    <property type="match status" value="1"/>
</dbReference>
<dbReference type="GO" id="GO:0015074">
    <property type="term" value="P:DNA integration"/>
    <property type="evidence" value="ECO:0007669"/>
    <property type="project" value="InterPro"/>
</dbReference>
<dbReference type="InterPro" id="IPR050090">
    <property type="entry name" value="Tyrosine_recombinase_XerCD"/>
</dbReference>
<evidence type="ECO:0000259" key="5">
    <source>
        <dbReference type="PROSITE" id="PS51900"/>
    </source>
</evidence>
<dbReference type="OrthoDB" id="9815875at2"/>
<evidence type="ECO:0000259" key="4">
    <source>
        <dbReference type="PROSITE" id="PS51898"/>
    </source>
</evidence>
<protein>
    <submittedName>
        <fullName evidence="6">Tyrosine-type recombinase/integrase</fullName>
    </submittedName>
</protein>
<accession>A0A6G2BK86</accession>
<dbReference type="Gene3D" id="1.10.443.10">
    <property type="entry name" value="Intergrase catalytic core"/>
    <property type="match status" value="1"/>
</dbReference>
<evidence type="ECO:0000256" key="3">
    <source>
        <dbReference type="PROSITE-ProRule" id="PRU01248"/>
    </source>
</evidence>
<dbReference type="Gene3D" id="1.10.150.130">
    <property type="match status" value="1"/>
</dbReference>
<keyword evidence="2" id="KW-0233">DNA recombination</keyword>
<feature type="domain" description="Core-binding (CB)" evidence="5">
    <location>
        <begin position="32"/>
        <end position="119"/>
    </location>
</feature>
<sequence length="354" mass="38736">MDADTETVTAELVPLEEEHAPLPARRDPARDAELARMVREDLAALMPKGTSRAYRSDVEQYEQWCRTEHLPSAPATADQLAAYVKHLTVTPRPRTKRPYSPRSIERAVAAIRAAHRAARLTPPDTTAALAYLAAYRRALSEANDAAALPRQATPARPKELRAMVATLDRATLRGARDAALLLLGYAVAARESELVALDLSSVRDTDEGLYVDVYRRKVGLWTRDLPVPFAADPALCPVRAFRHLRALMADHGLTAGPLFVRLDHTGAPAATLGRPRRDGTADTSGRLTPETVGDVVERTARRAGLDGRWTGHSLRRGFVTEARERGVPFERIAAHGGWDSRSRALLAYSDPGLS</sequence>
<dbReference type="GO" id="GO:0003677">
    <property type="term" value="F:DNA binding"/>
    <property type="evidence" value="ECO:0007669"/>
    <property type="project" value="UniProtKB-UniRule"/>
</dbReference>
<feature type="non-terminal residue" evidence="6">
    <location>
        <position position="354"/>
    </location>
</feature>
<dbReference type="InterPro" id="IPR013762">
    <property type="entry name" value="Integrase-like_cat_sf"/>
</dbReference>
<dbReference type="InterPro" id="IPR011010">
    <property type="entry name" value="DNA_brk_join_enz"/>
</dbReference>
<dbReference type="InterPro" id="IPR010998">
    <property type="entry name" value="Integrase_recombinase_N"/>
</dbReference>
<dbReference type="InterPro" id="IPR002104">
    <property type="entry name" value="Integrase_catalytic"/>
</dbReference>
<evidence type="ECO:0000313" key="6">
    <source>
        <dbReference type="EMBL" id="MTE22624.1"/>
    </source>
</evidence>
<dbReference type="SUPFAM" id="SSF47823">
    <property type="entry name" value="lambda integrase-like, N-terminal domain"/>
    <property type="match status" value="1"/>
</dbReference>
<dbReference type="RefSeq" id="WP_155074345.1">
    <property type="nucleotide sequence ID" value="NZ_WIXO01000003.1"/>
</dbReference>
<dbReference type="EMBL" id="WIXO01000003">
    <property type="protein sequence ID" value="MTE22624.1"/>
    <property type="molecule type" value="Genomic_DNA"/>
</dbReference>